<dbReference type="PANTHER" id="PTHR18962">
    <property type="entry name" value="COILED-COIL DOMAIN-CONTAINING PROTEIN 39"/>
    <property type="match status" value="1"/>
</dbReference>
<evidence type="ECO:0000313" key="7">
    <source>
        <dbReference type="Proteomes" id="UP000274504"/>
    </source>
</evidence>
<feature type="coiled-coil region" evidence="5">
    <location>
        <begin position="226"/>
        <end position="260"/>
    </location>
</feature>
<sequence>MERLGKEAGNDNSERKEALNLWQKTVSRSENRSEKIESLLQLYEDLDQKIDENLINKKEQAHFLAGSIKDTAECRIKIEDSERKLKVLKEESAIAVSEMKTTKSELKALNNITVRSCLNLRSLRLVIKESKFANSTQFDQINKTLENIEKLQMRLKDVQESKLSVDQLVNETEFLLREEERHANNLIKHIENLSRRRFHISQDFKIIQIENRISKMQMDTSNMEELVAFQEKLNKLSAELGGLETLYQKLSRELKNLEVNYLWKFQTESTQMERVLAKFSNYKKSLDMQRDNDELNIGLTEKALLDLKNERNRILVDKTMLRLKMQRIDKKLEFFDEKVFNLEKYRVDVETCVRERELDINIAMETLKMKIHLANEEKSKLKKEINFKRLRADMLMNRYEIELLKMNKSEDEESDNQTYHVIKVMQEIDDLHIYGNKLNAEIEQSKRELEALQNTLSLVKESNRLYEYNYKEADPELIEERNGLEQICKNWKKDVQEKKRNYVSLATAAQKKHLACETADDDLREAAILKMKLDGNKTKQEKDISLLKERIIRANKSLQKAKSAAIKQFPSIVDIDDGDIRDDIELRLMKDLVEKVAALLMSQVKSARVDQKTMEIKARAYLRAADIITSPGSSAKNSEIIFSGTSSARASVCNATATAFLTSPASSGSQGPQRVMNLSELVILPGESNSGRTSNLSVATKEVFCYRTGCVKYVIMKWHMNATTDP</sequence>
<gene>
    <name evidence="6" type="ORF">HDID_LOCUS2181</name>
</gene>
<dbReference type="Proteomes" id="UP000274504">
    <property type="component" value="Unassembled WGS sequence"/>
</dbReference>
<evidence type="ECO:0000256" key="3">
    <source>
        <dbReference type="ARBA" id="ARBA00023054"/>
    </source>
</evidence>
<proteinExistence type="inferred from homology"/>
<dbReference type="GO" id="GO:0005930">
    <property type="term" value="C:axoneme"/>
    <property type="evidence" value="ECO:0007669"/>
    <property type="project" value="InterPro"/>
</dbReference>
<dbReference type="OrthoDB" id="10259720at2759"/>
<accession>A0A158QCZ0</accession>
<dbReference type="PANTHER" id="PTHR18962:SF0">
    <property type="entry name" value="COILED-COIL DOMAIN-CONTAINING PROTEIN 39"/>
    <property type="match status" value="1"/>
</dbReference>
<protein>
    <recommendedName>
        <fullName evidence="2">Coiled-coil domain-containing protein 39</fullName>
    </recommendedName>
</protein>
<evidence type="ECO:0000256" key="4">
    <source>
        <dbReference type="ARBA" id="ARBA00045182"/>
    </source>
</evidence>
<dbReference type="InterPro" id="IPR033290">
    <property type="entry name" value="CCDC39"/>
</dbReference>
<dbReference type="AlphaFoldDB" id="A0A158QCZ0"/>
<feature type="coiled-coil region" evidence="5">
    <location>
        <begin position="435"/>
        <end position="501"/>
    </location>
</feature>
<keyword evidence="3 5" id="KW-0175">Coiled coil</keyword>
<dbReference type="GO" id="GO:0003341">
    <property type="term" value="P:cilium movement"/>
    <property type="evidence" value="ECO:0007669"/>
    <property type="project" value="InterPro"/>
</dbReference>
<dbReference type="Pfam" id="PF24161">
    <property type="entry name" value="CCDC39"/>
    <property type="match status" value="1"/>
</dbReference>
<organism evidence="8">
    <name type="scientific">Hymenolepis diminuta</name>
    <name type="common">Rat tapeworm</name>
    <dbReference type="NCBI Taxonomy" id="6216"/>
    <lineage>
        <taxon>Eukaryota</taxon>
        <taxon>Metazoa</taxon>
        <taxon>Spiralia</taxon>
        <taxon>Lophotrochozoa</taxon>
        <taxon>Platyhelminthes</taxon>
        <taxon>Cestoda</taxon>
        <taxon>Eucestoda</taxon>
        <taxon>Cyclophyllidea</taxon>
        <taxon>Hymenolepididae</taxon>
        <taxon>Hymenolepis</taxon>
    </lineage>
</organism>
<feature type="coiled-coil region" evidence="5">
    <location>
        <begin position="141"/>
        <end position="196"/>
    </location>
</feature>
<dbReference type="STRING" id="6216.A0A158QCZ0"/>
<name>A0A158QCZ0_HYMDI</name>
<reference evidence="8" key="1">
    <citation type="submission" date="2016-04" db="UniProtKB">
        <authorList>
            <consortium name="WormBaseParasite"/>
        </authorList>
    </citation>
    <scope>IDENTIFICATION</scope>
</reference>
<evidence type="ECO:0000313" key="6">
    <source>
        <dbReference type="EMBL" id="VDL19642.1"/>
    </source>
</evidence>
<comment type="function">
    <text evidence="4">Required for assembly of dynein regulatory complex (DRC) and inner dynein arm (IDA) complexes, which are responsible for ciliary beat regulation, thereby playing a central role in motility in cilia and flagella. Probably acts together with CCDC40 to form a molecular ruler that determines the 96 nanometer (nm) repeat length and arrangements of components in cilia and flagella. Not required for outer dynein arm complexes assembly.</text>
</comment>
<dbReference type="EMBL" id="UYSG01000501">
    <property type="protein sequence ID" value="VDL19642.1"/>
    <property type="molecule type" value="Genomic_DNA"/>
</dbReference>
<dbReference type="WBParaSite" id="HDID_0000218001-mRNA-1">
    <property type="protein sequence ID" value="HDID_0000218001-mRNA-1"/>
    <property type="gene ID" value="HDID_0000218001"/>
</dbReference>
<dbReference type="GO" id="GO:0060285">
    <property type="term" value="P:cilium-dependent cell motility"/>
    <property type="evidence" value="ECO:0007669"/>
    <property type="project" value="TreeGrafter"/>
</dbReference>
<feature type="coiled-coil region" evidence="5">
    <location>
        <begin position="364"/>
        <end position="391"/>
    </location>
</feature>
<reference evidence="6 7" key="2">
    <citation type="submission" date="2018-11" db="EMBL/GenBank/DDBJ databases">
        <authorList>
            <consortium name="Pathogen Informatics"/>
        </authorList>
    </citation>
    <scope>NUCLEOTIDE SEQUENCE [LARGE SCALE GENOMIC DNA]</scope>
</reference>
<evidence type="ECO:0000313" key="8">
    <source>
        <dbReference type="WBParaSite" id="HDID_0000218001-mRNA-1"/>
    </source>
</evidence>
<evidence type="ECO:0000256" key="2">
    <source>
        <dbReference type="ARBA" id="ARBA00016725"/>
    </source>
</evidence>
<dbReference type="GO" id="GO:0036159">
    <property type="term" value="P:inner dynein arm assembly"/>
    <property type="evidence" value="ECO:0007669"/>
    <property type="project" value="InterPro"/>
</dbReference>
<evidence type="ECO:0000256" key="1">
    <source>
        <dbReference type="ARBA" id="ARBA00005805"/>
    </source>
</evidence>
<evidence type="ECO:0000256" key="5">
    <source>
        <dbReference type="SAM" id="Coils"/>
    </source>
</evidence>
<comment type="similarity">
    <text evidence="1">Belongs to the CCDC39 family.</text>
</comment>
<feature type="coiled-coil region" evidence="5">
    <location>
        <begin position="71"/>
        <end position="98"/>
    </location>
</feature>